<dbReference type="PANTHER" id="PTHR33734">
    <property type="entry name" value="LYSM DOMAIN-CONTAINING GPI-ANCHORED PROTEIN 2"/>
    <property type="match status" value="1"/>
</dbReference>
<keyword evidence="4" id="KW-1185">Reference proteome</keyword>
<dbReference type="STRING" id="870482.SAMN04487987_11018"/>
<dbReference type="Pfam" id="PF01476">
    <property type="entry name" value="LysM"/>
    <property type="match status" value="2"/>
</dbReference>
<protein>
    <submittedName>
        <fullName evidence="3">LysM repeat-containing protein</fullName>
    </submittedName>
</protein>
<evidence type="ECO:0000313" key="4">
    <source>
        <dbReference type="Proteomes" id="UP000199439"/>
    </source>
</evidence>
<organism evidence="3 4">
    <name type="scientific">Algibacter pectinivorans</name>
    <dbReference type="NCBI Taxonomy" id="870482"/>
    <lineage>
        <taxon>Bacteria</taxon>
        <taxon>Pseudomonadati</taxon>
        <taxon>Bacteroidota</taxon>
        <taxon>Flavobacteriia</taxon>
        <taxon>Flavobacteriales</taxon>
        <taxon>Flavobacteriaceae</taxon>
        <taxon>Algibacter</taxon>
    </lineage>
</organism>
<evidence type="ECO:0000256" key="1">
    <source>
        <dbReference type="SAM" id="SignalP"/>
    </source>
</evidence>
<accession>A0A1I1RIK8</accession>
<dbReference type="Gene3D" id="3.10.350.10">
    <property type="entry name" value="LysM domain"/>
    <property type="match status" value="2"/>
</dbReference>
<feature type="domain" description="LysM" evidence="2">
    <location>
        <begin position="130"/>
        <end position="173"/>
    </location>
</feature>
<evidence type="ECO:0000313" key="3">
    <source>
        <dbReference type="EMBL" id="SFD34012.1"/>
    </source>
</evidence>
<dbReference type="Proteomes" id="UP000199439">
    <property type="component" value="Unassembled WGS sequence"/>
</dbReference>
<dbReference type="InterPro" id="IPR036779">
    <property type="entry name" value="LysM_dom_sf"/>
</dbReference>
<feature type="chain" id="PRO_5011698558" evidence="1">
    <location>
        <begin position="23"/>
        <end position="174"/>
    </location>
</feature>
<sequence length="174" mass="19422">MQKNYRALLFIMVLACYMSMHAQGRVVYKDVLLNGKEAKLKLATGEFIFKDSKGNDSIVNARRNGDDNSIERLNYHIVQQGETLDDVAKQYGLTASKLKQANKLKSSLISAGQKLRVRNFEAVKENEALNVWVVASGNTLYNISRKTGVSVATLKRLNGLKSNKLAIGQKLFLK</sequence>
<dbReference type="PROSITE" id="PS51782">
    <property type="entry name" value="LYSM"/>
    <property type="match status" value="2"/>
</dbReference>
<dbReference type="PANTHER" id="PTHR33734:SF22">
    <property type="entry name" value="MEMBRANE-BOUND LYTIC MUREIN TRANSGLYCOSYLASE D"/>
    <property type="match status" value="1"/>
</dbReference>
<dbReference type="SMART" id="SM00257">
    <property type="entry name" value="LysM"/>
    <property type="match status" value="2"/>
</dbReference>
<keyword evidence="1" id="KW-0732">Signal</keyword>
<proteinExistence type="predicted"/>
<dbReference type="EMBL" id="FOMI01000010">
    <property type="protein sequence ID" value="SFD34012.1"/>
    <property type="molecule type" value="Genomic_DNA"/>
</dbReference>
<dbReference type="OrthoDB" id="2149800at2"/>
<evidence type="ECO:0000259" key="2">
    <source>
        <dbReference type="PROSITE" id="PS51782"/>
    </source>
</evidence>
<gene>
    <name evidence="3" type="ORF">SAMN04487987_11018</name>
</gene>
<dbReference type="InterPro" id="IPR018392">
    <property type="entry name" value="LysM"/>
</dbReference>
<reference evidence="4" key="1">
    <citation type="submission" date="2016-10" db="EMBL/GenBank/DDBJ databases">
        <authorList>
            <person name="Varghese N."/>
            <person name="Submissions S."/>
        </authorList>
    </citation>
    <scope>NUCLEOTIDE SEQUENCE [LARGE SCALE GENOMIC DNA]</scope>
    <source>
        <strain evidence="4">DSM 25730</strain>
    </source>
</reference>
<dbReference type="CDD" id="cd00118">
    <property type="entry name" value="LysM"/>
    <property type="match status" value="2"/>
</dbReference>
<feature type="domain" description="LysM" evidence="2">
    <location>
        <begin position="74"/>
        <end position="117"/>
    </location>
</feature>
<dbReference type="RefSeq" id="WP_092853131.1">
    <property type="nucleotide sequence ID" value="NZ_FOMI01000010.1"/>
</dbReference>
<dbReference type="SUPFAM" id="SSF54106">
    <property type="entry name" value="LysM domain"/>
    <property type="match status" value="2"/>
</dbReference>
<dbReference type="AlphaFoldDB" id="A0A1I1RIK8"/>
<name>A0A1I1RIK8_9FLAO</name>
<feature type="signal peptide" evidence="1">
    <location>
        <begin position="1"/>
        <end position="22"/>
    </location>
</feature>